<feature type="transmembrane region" description="Helical" evidence="1">
    <location>
        <begin position="1477"/>
        <end position="1496"/>
    </location>
</feature>
<gene>
    <name evidence="2" type="ORF">TTHERM_01107370</name>
</gene>
<organism evidence="2 3">
    <name type="scientific">Tetrahymena thermophila (strain SB210)</name>
    <dbReference type="NCBI Taxonomy" id="312017"/>
    <lineage>
        <taxon>Eukaryota</taxon>
        <taxon>Sar</taxon>
        <taxon>Alveolata</taxon>
        <taxon>Ciliophora</taxon>
        <taxon>Intramacronucleata</taxon>
        <taxon>Oligohymenophorea</taxon>
        <taxon>Hymenostomatida</taxon>
        <taxon>Tetrahymenina</taxon>
        <taxon>Tetrahymenidae</taxon>
        <taxon>Tetrahymena</taxon>
    </lineage>
</organism>
<accession>Q22BB9</accession>
<keyword evidence="1" id="KW-0472">Membrane</keyword>
<proteinExistence type="predicted"/>
<sequence>MIYDREIDILLAFDIEGNILILKFKSLTLVKKVPSITKTQILNPYLDISKNLIIGFSSDKVISLDYNSLLIDQYNAYVYKQTSISTFYFEEEKNNIYFLRNDGYLYLWDMQQLQFEYLTYLPNIYTVNSKLYYFQNQQLLLIITTIKTLVYNIKLKTLTNTYMQGCQSSSQISQFIICAQGFQIQMISINTENKLDFIDINQGKLFIFSKVFKINFQLVFKAIIKIFNFFEQKIFLLISLNKTFLFNKYIGKTSHNFIAIQGSNQQIVAYYRSKENSLIIYNPNTQKEIQNYQNYHQSNIKALIIKKQYVLTFELAGILKIAFGNSFQYIYQLDQFKNTQIDNLESFSNDIFYIKTNQQIFPYKISFIDDKIKIINASPVNINCKASSIKFSNNGSDLLVVLCSNDLIYTFLVIDQETKFAFKQVQQFRKLMLQDSFIQSLFFIDQHMLALEYQNRQIIIFLNDDYTIKKIGKNEVIEQEDFNIIKIKYKNNNLHSLIYYDVKGIKNIVFPLLAQAKNYSQYSSCQYVNQFRTPTQINNMFKSIQDSYDFFKCYLVILNFNITLNLQEQSYFNSGIEFSYQGITNLTIRGQVDSQGQFQSIASLSKDFIKQGSKYNQLAFYNLKIENIQNNSDEYFTFENFQNLIMQNIYFDNYQAIKLFKISFVQIYRLILKDWKILNQEIDLQNTSYLEFVNNYELQIENMLIQKCTISGQIEESLFEIINSNNIIIQNLTLDSNNILKSKFFKVTYAYNVLMNKVLIQNNVKQQLKKKNQIQIYIQSVFEIQHVRTTRIENGFFISNKDVQFIDYHNTISYTDRNQNEIISKQKDDQIIINKFDFIDNTSQNPIVQIQSQSILFEEVQILQNKMQQCLFLDLRHSIAVFKNITVSENSSKNNLLLIQDSQITIQFSKFLSNKQNHSLLQVISSNITQINSEFIQNVSKEDGGAFNIQNTENETVEFRNNIFKLNKAKGSGGAIYSICYQFVLESNTFQGNQAGIGGAIRYQKYIPTYIQQRDEIKQQNPQKQVDSCGTYSNNICENNKGLVFGMNIGSYPRDALIVYMGKKFKLSQKNIIFEGVRSGQSDESFTIQLLDENEMIIHFPDCFTAFSKNLEDELLFYKAEFFLDNKAERLQDQDIKIEGSTIKEYQKEGFNFNQLFLYGIPNYQSFMFLKTNSIYAVQNNLVNTSELQIFQLQLNFRECLPGEVINQICVDCRIYECKQCLEGTYSLAKPNINDEQMKQCKKCSSQNTENCQLNQIKLKKGFWRESQDSDIIVECSNNPQNCAGKPEKGYCVEGLIGPLCETCDIRGETWGMPYGKSYFNQYKCSPCKNQSYLIFQIAFAILFIIYTTYTIIQVINQSNLRIICYFIRKTGLLKLGRTAIIGQNTLYFKLLIHQLQLLLNLKPFKLNIQPLFSYSETISVPVIANIDSIDCFLYAFNKHIPHYVIKFGWCLIYLILIFIISVAFYRLFVFYQWKKFIPGLTFLVLVWPVTLIWKLHSNKEKLESSYSMIKKLGFLYFGYKQKYYFWEFVKMYQRILIIFVVNYNATSESILGLLILLITFSYSTLFNYIEPYRDNTMNKIEKISSTLISLIFLLANIAKNVNSVNLYITVLVMYSCIILLVLHLLGSILSNLFSSNSNQIIQNGFMKRKHLQNQSIKNNLNVTNTVQSFFKIKQPFKSNDQVDTYKQLQITKKQGDAIKDLTSSIENDFDFNLQVKESNSAEIKNKNNQLCNRVIDSRMGPNSKLNKKPSIPQLFLDSSQIFHLTKEITQFNSHRFTESQNMI</sequence>
<dbReference type="SUPFAM" id="SSF50978">
    <property type="entry name" value="WD40 repeat-like"/>
    <property type="match status" value="1"/>
</dbReference>
<keyword evidence="1" id="KW-1133">Transmembrane helix</keyword>
<dbReference type="InterPro" id="IPR036322">
    <property type="entry name" value="WD40_repeat_dom_sf"/>
</dbReference>
<evidence type="ECO:0000256" key="1">
    <source>
        <dbReference type="SAM" id="Phobius"/>
    </source>
</evidence>
<feature type="transmembrane region" description="Helical" evidence="1">
    <location>
        <begin position="1605"/>
        <end position="1626"/>
    </location>
</feature>
<dbReference type="RefSeq" id="XP_001030252.2">
    <property type="nucleotide sequence ID" value="XM_001030252.2"/>
</dbReference>
<dbReference type="InParanoid" id="Q22BB9"/>
<dbReference type="InterPro" id="IPR011050">
    <property type="entry name" value="Pectin_lyase_fold/virulence"/>
</dbReference>
<dbReference type="EMBL" id="GG662272">
    <property type="protein sequence ID" value="EAR82589.2"/>
    <property type="molecule type" value="Genomic_DNA"/>
</dbReference>
<feature type="transmembrane region" description="Helical" evidence="1">
    <location>
        <begin position="1333"/>
        <end position="1353"/>
    </location>
</feature>
<keyword evidence="1 2" id="KW-0812">Transmembrane</keyword>
<reference evidence="3" key="1">
    <citation type="journal article" date="2006" name="PLoS Biol.">
        <title>Macronuclear genome sequence of the ciliate Tetrahymena thermophila, a model eukaryote.</title>
        <authorList>
            <person name="Eisen J.A."/>
            <person name="Coyne R.S."/>
            <person name="Wu M."/>
            <person name="Wu D."/>
            <person name="Thiagarajan M."/>
            <person name="Wortman J.R."/>
            <person name="Badger J.H."/>
            <person name="Ren Q."/>
            <person name="Amedeo P."/>
            <person name="Jones K.M."/>
            <person name="Tallon L.J."/>
            <person name="Delcher A.L."/>
            <person name="Salzberg S.L."/>
            <person name="Silva J.C."/>
            <person name="Haas B.J."/>
            <person name="Majoros W.H."/>
            <person name="Farzad M."/>
            <person name="Carlton J.M."/>
            <person name="Smith R.K. Jr."/>
            <person name="Garg J."/>
            <person name="Pearlman R.E."/>
            <person name="Karrer K.M."/>
            <person name="Sun L."/>
            <person name="Manning G."/>
            <person name="Elde N.C."/>
            <person name="Turkewitz A.P."/>
            <person name="Asai D.J."/>
            <person name="Wilkes D.E."/>
            <person name="Wang Y."/>
            <person name="Cai H."/>
            <person name="Collins K."/>
            <person name="Stewart B.A."/>
            <person name="Lee S.R."/>
            <person name="Wilamowska K."/>
            <person name="Weinberg Z."/>
            <person name="Ruzzo W.L."/>
            <person name="Wloga D."/>
            <person name="Gaertig J."/>
            <person name="Frankel J."/>
            <person name="Tsao C.-C."/>
            <person name="Gorovsky M.A."/>
            <person name="Keeling P.J."/>
            <person name="Waller R.F."/>
            <person name="Patron N.J."/>
            <person name="Cherry J.M."/>
            <person name="Stover N.A."/>
            <person name="Krieger C.J."/>
            <person name="del Toro C."/>
            <person name="Ryder H.F."/>
            <person name="Williamson S.C."/>
            <person name="Barbeau R.A."/>
            <person name="Hamilton E.P."/>
            <person name="Orias E."/>
        </authorList>
    </citation>
    <scope>NUCLEOTIDE SEQUENCE [LARGE SCALE GENOMIC DNA]</scope>
    <source>
        <strain evidence="3">SB210</strain>
    </source>
</reference>
<dbReference type="GeneID" id="7841663"/>
<dbReference type="SUPFAM" id="SSF51126">
    <property type="entry name" value="Pectin lyase-like"/>
    <property type="match status" value="1"/>
</dbReference>
<dbReference type="KEGG" id="tet:TTHERM_01107370"/>
<protein>
    <submittedName>
        <fullName evidence="2">Transmembrane protein, putative</fullName>
    </submittedName>
</protein>
<evidence type="ECO:0000313" key="2">
    <source>
        <dbReference type="EMBL" id="EAR82589.2"/>
    </source>
</evidence>
<dbReference type="PANTHER" id="PTHR11319:SF35">
    <property type="entry name" value="OUTER MEMBRANE PROTEIN PMPC-RELATED"/>
    <property type="match status" value="1"/>
</dbReference>
<dbReference type="HOGENOM" id="CLU_307070_0_0_1"/>
<dbReference type="PANTHER" id="PTHR11319">
    <property type="entry name" value="G PROTEIN-COUPLED RECEPTOR-RELATED"/>
    <property type="match status" value="1"/>
</dbReference>
<feature type="transmembrane region" description="Helical" evidence="1">
    <location>
        <begin position="1550"/>
        <end position="1569"/>
    </location>
</feature>
<evidence type="ECO:0000313" key="3">
    <source>
        <dbReference type="Proteomes" id="UP000009168"/>
    </source>
</evidence>
<dbReference type="Proteomes" id="UP000009168">
    <property type="component" value="Unassembled WGS sequence"/>
</dbReference>
<keyword evidence="3" id="KW-1185">Reference proteome</keyword>
<feature type="transmembrane region" description="Helical" evidence="1">
    <location>
        <begin position="1448"/>
        <end position="1471"/>
    </location>
</feature>
<name>Q22BB9_TETTS</name>